<name>A0ABY7ZVU0_9ACTN</name>
<evidence type="ECO:0000259" key="3">
    <source>
        <dbReference type="SMART" id="SM01043"/>
    </source>
</evidence>
<sequence>MTGPFTGLWCGVLGPLLTRVGDHPVPVSGRRQRAFLAALALTPGVSLPLDALAARVWPEQAAPGHAGLPVLAHRVRRRLAVGGPAAARAVRRTPDGYLLDLAVGGSDVLGVRDALRRARSAAREGDSHLVTEITGHGLVLVRGTPGQGIWDDPLRWAEVSTITEELLALRRLSLLARLDVGEHVTVLPDLTALARAEPTTEWVHELLMRALYGAGRHAEAIAAYVAFRETVVRELGLEPGPAMDHTLMLVLDRHPRPGAVTAHPEAPRSGRVPVASGPGQAALEAVAVRPLADGRSGADADPAGHQLRSPLTALHRAGAFARAHGGFDEAADCYRGILELTDEPSTRAEALLRLGEALYHKSGQGRAELAHAELLFQRLGQEHRAAEARSWQARVEWLAPTDGRSASERALSVLDLVDAGRPDEAGANALVNICGILAVTDRHTHAERAGQLGLRWARRLSLATLVLRARANLAILSIEAGRPDVITELVDVAREHQSRLGWVPSSLYVTLADGADRLGRLDRAAAQRRLARRSATRTASPVDLEWLAAEHVREEYHGGRLRPAERAAHEYLAGPGGRHRMASEVHVLLARIALAGRGLRTAQRHARSAEAMARRDGGWSLLGPALVVQTRVAFATGRPRRRTAPLVEELLHVIAGRTLTSSFGADLPLALREAGLRRADLTGLSPADSPWWRAAESALSGDPGTAREAYRRLGSRPDAWRIVAADS</sequence>
<dbReference type="EMBL" id="CP118615">
    <property type="protein sequence ID" value="WDZ86232.1"/>
    <property type="molecule type" value="Genomic_DNA"/>
</dbReference>
<dbReference type="Proteomes" id="UP001219605">
    <property type="component" value="Chromosome"/>
</dbReference>
<dbReference type="SUPFAM" id="SSF48452">
    <property type="entry name" value="TPR-like"/>
    <property type="match status" value="2"/>
</dbReference>
<accession>A0ABY7ZVU0</accession>
<protein>
    <submittedName>
        <fullName evidence="4">BTAD domain-containing putative transcriptional regulator</fullName>
    </submittedName>
</protein>
<dbReference type="PANTHER" id="PTHR35807:SF1">
    <property type="entry name" value="TRANSCRIPTIONAL REGULATOR REDD"/>
    <property type="match status" value="1"/>
</dbReference>
<dbReference type="InterPro" id="IPR016032">
    <property type="entry name" value="Sig_transdc_resp-reg_C-effctor"/>
</dbReference>
<dbReference type="Gene3D" id="1.10.10.10">
    <property type="entry name" value="Winged helix-like DNA-binding domain superfamily/Winged helix DNA-binding domain"/>
    <property type="match status" value="1"/>
</dbReference>
<dbReference type="SMART" id="SM01043">
    <property type="entry name" value="BTAD"/>
    <property type="match status" value="1"/>
</dbReference>
<proteinExistence type="predicted"/>
<gene>
    <name evidence="4" type="ORF">PVK37_07440</name>
</gene>
<keyword evidence="2" id="KW-0804">Transcription</keyword>
<evidence type="ECO:0000256" key="2">
    <source>
        <dbReference type="ARBA" id="ARBA00023163"/>
    </source>
</evidence>
<keyword evidence="1" id="KW-0805">Transcription regulation</keyword>
<evidence type="ECO:0000256" key="1">
    <source>
        <dbReference type="ARBA" id="ARBA00023015"/>
    </source>
</evidence>
<dbReference type="PANTHER" id="PTHR35807">
    <property type="entry name" value="TRANSCRIPTIONAL REGULATOR REDD-RELATED"/>
    <property type="match status" value="1"/>
</dbReference>
<evidence type="ECO:0000313" key="5">
    <source>
        <dbReference type="Proteomes" id="UP001219605"/>
    </source>
</evidence>
<dbReference type="RefSeq" id="WP_275033032.1">
    <property type="nucleotide sequence ID" value="NZ_CP118615.1"/>
</dbReference>
<dbReference type="InterPro" id="IPR051677">
    <property type="entry name" value="AfsR-DnrI-RedD_regulator"/>
</dbReference>
<reference evidence="4 5" key="1">
    <citation type="submission" date="2023-02" db="EMBL/GenBank/DDBJ databases">
        <authorList>
            <person name="Mo P."/>
        </authorList>
    </citation>
    <scope>NUCLEOTIDE SEQUENCE [LARGE SCALE GENOMIC DNA]</scope>
    <source>
        <strain evidence="4 5">HUAS 3</strain>
    </source>
</reference>
<dbReference type="SUPFAM" id="SSF46894">
    <property type="entry name" value="C-terminal effector domain of the bipartite response regulators"/>
    <property type="match status" value="1"/>
</dbReference>
<dbReference type="Gene3D" id="1.25.40.10">
    <property type="entry name" value="Tetratricopeptide repeat domain"/>
    <property type="match status" value="1"/>
</dbReference>
<dbReference type="Pfam" id="PF03704">
    <property type="entry name" value="BTAD"/>
    <property type="match status" value="1"/>
</dbReference>
<dbReference type="InterPro" id="IPR036388">
    <property type="entry name" value="WH-like_DNA-bd_sf"/>
</dbReference>
<feature type="domain" description="Bacterial transcriptional activator" evidence="3">
    <location>
        <begin position="106"/>
        <end position="248"/>
    </location>
</feature>
<dbReference type="InterPro" id="IPR005158">
    <property type="entry name" value="BTAD"/>
</dbReference>
<keyword evidence="5" id="KW-1185">Reference proteome</keyword>
<dbReference type="InterPro" id="IPR011990">
    <property type="entry name" value="TPR-like_helical_dom_sf"/>
</dbReference>
<evidence type="ECO:0000313" key="4">
    <source>
        <dbReference type="EMBL" id="WDZ86232.1"/>
    </source>
</evidence>
<organism evidence="4 5">
    <name type="scientific">Micromonospora cathayae</name>
    <dbReference type="NCBI Taxonomy" id="3028804"/>
    <lineage>
        <taxon>Bacteria</taxon>
        <taxon>Bacillati</taxon>
        <taxon>Actinomycetota</taxon>
        <taxon>Actinomycetes</taxon>
        <taxon>Micromonosporales</taxon>
        <taxon>Micromonosporaceae</taxon>
        <taxon>Micromonospora</taxon>
    </lineage>
</organism>